<sequence length="128" mass="14857">MSTMGPMSTRDAQCWRQTGWVLYRILTDLGYLKHSSEDKLSNEDLDRLRCDLRNAHAERILDRVCDEIDSVAHNAQTCFDRLRSEGRLTRDLETRLNEDIHNARLIRKCVLQHLCTCEQPHGTSSEEA</sequence>
<gene>
    <name evidence="1" type="ORF">PG2001B_1112</name>
</gene>
<dbReference type="EMBL" id="RYUY01000004">
    <property type="protein sequence ID" value="RYQ39371.1"/>
    <property type="molecule type" value="Genomic_DNA"/>
</dbReference>
<evidence type="ECO:0000313" key="2">
    <source>
        <dbReference type="Proteomes" id="UP000293208"/>
    </source>
</evidence>
<accession>A0A4Q5AWR1</accession>
<protein>
    <submittedName>
        <fullName evidence="1">Uncharacterized protein</fullName>
    </submittedName>
</protein>
<organism evidence="1 2">
    <name type="scientific">Bifidobacterium pseudolongum subsp. globosum</name>
    <dbReference type="NCBI Taxonomy" id="1690"/>
    <lineage>
        <taxon>Bacteria</taxon>
        <taxon>Bacillati</taxon>
        <taxon>Actinomycetota</taxon>
        <taxon>Actinomycetes</taxon>
        <taxon>Bifidobacteriales</taxon>
        <taxon>Bifidobacteriaceae</taxon>
        <taxon>Bifidobacterium</taxon>
    </lineage>
</organism>
<proteinExistence type="predicted"/>
<name>A0A4Q5AWR1_9BIFI</name>
<dbReference type="Proteomes" id="UP000293208">
    <property type="component" value="Unassembled WGS sequence"/>
</dbReference>
<dbReference type="AlphaFoldDB" id="A0A4Q5AWR1"/>
<comment type="caution">
    <text evidence="1">The sequence shown here is derived from an EMBL/GenBank/DDBJ whole genome shotgun (WGS) entry which is preliminary data.</text>
</comment>
<reference evidence="1 2" key="1">
    <citation type="submission" date="2018-12" db="EMBL/GenBank/DDBJ databases">
        <title>Unveiling genomic diversity among members of the Bifidobacterium pseudolongum species, a widely distributed gut commensal of the animal kingdom.</title>
        <authorList>
            <person name="Lugli G.A."/>
            <person name="Duranti S."/>
            <person name="Albert K."/>
            <person name="Mancabelli L."/>
            <person name="Napoli S."/>
            <person name="Viappiani A."/>
            <person name="Anzalone R."/>
            <person name="Longhi G."/>
            <person name="Milani C."/>
            <person name="Turroni F."/>
            <person name="Alessandri G."/>
            <person name="Sela D.A."/>
            <person name="Van Sinderen D."/>
            <person name="Ventura M."/>
        </authorList>
    </citation>
    <scope>NUCLEOTIDE SEQUENCE [LARGE SCALE GENOMIC DNA]</scope>
    <source>
        <strain evidence="1 2">2001B</strain>
    </source>
</reference>
<evidence type="ECO:0000313" key="1">
    <source>
        <dbReference type="EMBL" id="RYQ39371.1"/>
    </source>
</evidence>